<accession>A0A2S6ZCY6</accession>
<name>A0A2S6ZCY6_9XANT</name>
<evidence type="ECO:0000256" key="1">
    <source>
        <dbReference type="SAM" id="MobiDB-lite"/>
    </source>
</evidence>
<feature type="signal peptide" evidence="2">
    <location>
        <begin position="1"/>
        <end position="26"/>
    </location>
</feature>
<feature type="region of interest" description="Disordered" evidence="1">
    <location>
        <begin position="57"/>
        <end position="76"/>
    </location>
</feature>
<proteinExistence type="predicted"/>
<comment type="caution">
    <text evidence="3">The sequence shown here is derived from an EMBL/GenBank/DDBJ whole genome shotgun (WGS) entry which is preliminary data.</text>
</comment>
<dbReference type="EMBL" id="MIGX01000080">
    <property type="protein sequence ID" value="PPT88407.1"/>
    <property type="molecule type" value="Genomic_DNA"/>
</dbReference>
<organism evidence="3 4">
    <name type="scientific">Xanthomonas theicola</name>
    <dbReference type="NCBI Taxonomy" id="56464"/>
    <lineage>
        <taxon>Bacteria</taxon>
        <taxon>Pseudomonadati</taxon>
        <taxon>Pseudomonadota</taxon>
        <taxon>Gammaproteobacteria</taxon>
        <taxon>Lysobacterales</taxon>
        <taxon>Lysobacteraceae</taxon>
        <taxon>Xanthomonas</taxon>
    </lineage>
</organism>
<keyword evidence="2" id="KW-0732">Signal</keyword>
<reference evidence="3 4" key="1">
    <citation type="submission" date="2016-08" db="EMBL/GenBank/DDBJ databases">
        <title>Evolution of the type three secretion system and type three effector repertoires in Xanthomonas.</title>
        <authorList>
            <person name="Merda D."/>
            <person name="Briand M."/>
            <person name="Bosis E."/>
            <person name="Rousseau C."/>
            <person name="Portier P."/>
            <person name="Jacques M.-A."/>
            <person name="Fischer-Le Saux M."/>
        </authorList>
    </citation>
    <scope>NUCLEOTIDE SEQUENCE [LARGE SCALE GENOMIC DNA]</scope>
    <source>
        <strain evidence="3 4">CFBP 4691</strain>
    </source>
</reference>
<keyword evidence="4" id="KW-1185">Reference proteome</keyword>
<dbReference type="OrthoDB" id="5948494at2"/>
<dbReference type="AlphaFoldDB" id="A0A2S6ZCY6"/>
<evidence type="ECO:0000313" key="4">
    <source>
        <dbReference type="Proteomes" id="UP000239898"/>
    </source>
</evidence>
<gene>
    <name evidence="3" type="ORF">XthCFBP4691_14590</name>
</gene>
<feature type="chain" id="PRO_5015777422" evidence="2">
    <location>
        <begin position="27"/>
        <end position="259"/>
    </location>
</feature>
<dbReference type="Proteomes" id="UP000239898">
    <property type="component" value="Unassembled WGS sequence"/>
</dbReference>
<evidence type="ECO:0000313" key="3">
    <source>
        <dbReference type="EMBL" id="PPT88407.1"/>
    </source>
</evidence>
<evidence type="ECO:0000256" key="2">
    <source>
        <dbReference type="SAM" id="SignalP"/>
    </source>
</evidence>
<sequence>MKASNRFRIIVAAVALCALAPATALAQWEVIDNEQIKKNEENTEKLHDKLDEIHKANLIGKSTGEKPSGEEVEKPKEKLVKADDNDGVSDCASTTSGTPVAKEQQQTCELIQRTRNSQFNYMVAMYDITAKRLERLRAIEKERQGIKAEEIGKLEDNTNKLIALKTLMDIDRQQTESAMFAYEKRLAYLTKVQSAGAWAAMNGKKAPSATTTGGGSLFEGFTGLSDFASKLVGGAAMAGALETAKSSRPDGFQRLSIEK</sequence>
<feature type="compositionally biased region" description="Basic and acidic residues" evidence="1">
    <location>
        <begin position="63"/>
        <end position="76"/>
    </location>
</feature>
<protein>
    <submittedName>
        <fullName evidence="3">Uncharacterized protein</fullName>
    </submittedName>
</protein>